<proteinExistence type="predicted"/>
<dbReference type="PANTHER" id="PTHR15460:SF3">
    <property type="entry name" value="PEROXISOMAL MEMBRANE PROTEIN 4"/>
    <property type="match status" value="1"/>
</dbReference>
<dbReference type="Proteomes" id="UP000294530">
    <property type="component" value="Unassembled WGS sequence"/>
</dbReference>
<dbReference type="EMBL" id="SHOA02000069">
    <property type="protein sequence ID" value="TDH70816.1"/>
    <property type="molecule type" value="Genomic_DNA"/>
</dbReference>
<keyword evidence="2" id="KW-1185">Reference proteome</keyword>
<evidence type="ECO:0008006" key="3">
    <source>
        <dbReference type="Google" id="ProtNLM"/>
    </source>
</evidence>
<accession>A0A976IGE0</accession>
<dbReference type="GeneID" id="94352452"/>
<comment type="caution">
    <text evidence="1">The sequence shown here is derived from an EMBL/GenBank/DDBJ whole genome shotgun (WGS) entry which is preliminary data.</text>
</comment>
<evidence type="ECO:0000313" key="1">
    <source>
        <dbReference type="EMBL" id="TDH70816.1"/>
    </source>
</evidence>
<dbReference type="PANTHER" id="PTHR15460">
    <property type="entry name" value="PEROXISOMAL MEMBRANE PROTEIN 4"/>
    <property type="match status" value="1"/>
</dbReference>
<dbReference type="KEGG" id="blac:94352452"/>
<dbReference type="GO" id="GO:0005778">
    <property type="term" value="C:peroxisomal membrane"/>
    <property type="evidence" value="ECO:0007669"/>
    <property type="project" value="TreeGrafter"/>
</dbReference>
<name>A0A976IGE0_BRELC</name>
<dbReference type="Pfam" id="PF02466">
    <property type="entry name" value="Tim17"/>
    <property type="match status" value="1"/>
</dbReference>
<gene>
    <name evidence="1" type="ORF">CCR75_008731</name>
</gene>
<dbReference type="AlphaFoldDB" id="A0A976IGE0"/>
<evidence type="ECO:0000313" key="2">
    <source>
        <dbReference type="Proteomes" id="UP000294530"/>
    </source>
</evidence>
<sequence length="215" mass="24587">MQDALLTILRGARNGLLYGTKVRAPHAMVMIFLFQKGSIRQKLREVVHLTYEHSKNLAFFVGIYKLVLAMLRLHKEHALKQYVGVGIGKPSAHWHAAVAGGIGGYMVWGRYSSVNFQIVMYLMSRVIISIMRTLAAKGFQPFAQHQFKHVYPMLATVMWASVMWLYENEPRTLHPSLLKSMQYLYDESCSWKDGLIELLPSPTTTAVILLTWLEF</sequence>
<protein>
    <recommendedName>
        <fullName evidence="3">Peroxisomal membrane protein 4</fullName>
    </recommendedName>
</protein>
<dbReference type="RefSeq" id="XP_067820315.1">
    <property type="nucleotide sequence ID" value="XM_067966781.1"/>
</dbReference>
<reference evidence="1 2" key="1">
    <citation type="journal article" date="2021" name="Genome Biol.">
        <title>AFLAP: assembly-free linkage analysis pipeline using k-mers from genome sequencing data.</title>
        <authorList>
            <person name="Fletcher K."/>
            <person name="Zhang L."/>
            <person name="Gil J."/>
            <person name="Han R."/>
            <person name="Cavanaugh K."/>
            <person name="Michelmore R."/>
        </authorList>
    </citation>
    <scope>NUCLEOTIDE SEQUENCE [LARGE SCALE GENOMIC DNA]</scope>
    <source>
        <strain evidence="1 2">SF5</strain>
    </source>
</reference>
<dbReference type="InterPro" id="IPR019531">
    <property type="entry name" value="Pmp4"/>
</dbReference>
<dbReference type="OrthoDB" id="39659at2759"/>
<organism evidence="1 2">
    <name type="scientific">Bremia lactucae</name>
    <name type="common">Lettuce downy mildew</name>
    <dbReference type="NCBI Taxonomy" id="4779"/>
    <lineage>
        <taxon>Eukaryota</taxon>
        <taxon>Sar</taxon>
        <taxon>Stramenopiles</taxon>
        <taxon>Oomycota</taxon>
        <taxon>Peronosporomycetes</taxon>
        <taxon>Peronosporales</taxon>
        <taxon>Peronosporaceae</taxon>
        <taxon>Bremia</taxon>
    </lineage>
</organism>